<keyword evidence="4" id="KW-1185">Reference proteome</keyword>
<dbReference type="Gene3D" id="3.40.50.1820">
    <property type="entry name" value="alpha/beta hydrolase"/>
    <property type="match status" value="1"/>
</dbReference>
<dbReference type="InterPro" id="IPR000073">
    <property type="entry name" value="AB_hydrolase_1"/>
</dbReference>
<name>A0A7J8XXS9_GOSAI</name>
<dbReference type="GO" id="GO:0006654">
    <property type="term" value="P:phosphatidic acid biosynthetic process"/>
    <property type="evidence" value="ECO:0007669"/>
    <property type="project" value="TreeGrafter"/>
</dbReference>
<dbReference type="GO" id="GO:0004623">
    <property type="term" value="F:phospholipase A2 activity"/>
    <property type="evidence" value="ECO:0007669"/>
    <property type="project" value="TreeGrafter"/>
</dbReference>
<evidence type="ECO:0000259" key="2">
    <source>
        <dbReference type="Pfam" id="PF00561"/>
    </source>
</evidence>
<dbReference type="GO" id="GO:0055088">
    <property type="term" value="P:lipid homeostasis"/>
    <property type="evidence" value="ECO:0007669"/>
    <property type="project" value="TreeGrafter"/>
</dbReference>
<comment type="similarity">
    <text evidence="1">Belongs to the peptidase S33 family. ABHD4/ABHD5 subfamily.</text>
</comment>
<organism evidence="3 4">
    <name type="scientific">Gossypium aridum</name>
    <name type="common">American cotton</name>
    <name type="synonym">Erioxylum aridum</name>
    <dbReference type="NCBI Taxonomy" id="34290"/>
    <lineage>
        <taxon>Eukaryota</taxon>
        <taxon>Viridiplantae</taxon>
        <taxon>Streptophyta</taxon>
        <taxon>Embryophyta</taxon>
        <taxon>Tracheophyta</taxon>
        <taxon>Spermatophyta</taxon>
        <taxon>Magnoliopsida</taxon>
        <taxon>eudicotyledons</taxon>
        <taxon>Gunneridae</taxon>
        <taxon>Pentapetalae</taxon>
        <taxon>rosids</taxon>
        <taxon>malvids</taxon>
        <taxon>Malvales</taxon>
        <taxon>Malvaceae</taxon>
        <taxon>Malvoideae</taxon>
        <taxon>Gossypium</taxon>
    </lineage>
</organism>
<dbReference type="SUPFAM" id="SSF53474">
    <property type="entry name" value="alpha/beta-Hydrolases"/>
    <property type="match status" value="1"/>
</dbReference>
<dbReference type="PANTHER" id="PTHR42886">
    <property type="entry name" value="RE40534P-RELATED"/>
    <property type="match status" value="1"/>
</dbReference>
<gene>
    <name evidence="3" type="ORF">Goari_009704</name>
</gene>
<protein>
    <recommendedName>
        <fullName evidence="2">AB hydrolase-1 domain-containing protein</fullName>
    </recommendedName>
</protein>
<feature type="domain" description="AB hydrolase-1" evidence="2">
    <location>
        <begin position="67"/>
        <end position="354"/>
    </location>
</feature>
<dbReference type="PANTHER" id="PTHR42886:SF29">
    <property type="entry name" value="PUMMELIG, ISOFORM A"/>
    <property type="match status" value="1"/>
</dbReference>
<dbReference type="InterPro" id="IPR029058">
    <property type="entry name" value="AB_hydrolase_fold"/>
</dbReference>
<comment type="caution">
    <text evidence="3">The sequence shown here is derived from an EMBL/GenBank/DDBJ whole genome shotgun (WGS) entry which is preliminary data.</text>
</comment>
<reference evidence="3 4" key="1">
    <citation type="journal article" date="2019" name="Genome Biol. Evol.">
        <title>Insights into the evolution of the New World diploid cottons (Gossypium, subgenus Houzingenia) based on genome sequencing.</title>
        <authorList>
            <person name="Grover C.E."/>
            <person name="Arick M.A. 2nd"/>
            <person name="Thrash A."/>
            <person name="Conover J.L."/>
            <person name="Sanders W.S."/>
            <person name="Peterson D.G."/>
            <person name="Frelichowski J.E."/>
            <person name="Scheffler J.A."/>
            <person name="Scheffler B.E."/>
            <person name="Wendel J.F."/>
        </authorList>
    </citation>
    <scope>NUCLEOTIDE SEQUENCE [LARGE SCALE GENOMIC DNA]</scope>
    <source>
        <strain evidence="3">185</strain>
        <tissue evidence="3">Leaf</tissue>
    </source>
</reference>
<dbReference type="Pfam" id="PF00561">
    <property type="entry name" value="Abhydrolase_1"/>
    <property type="match status" value="1"/>
</dbReference>
<sequence>GLGFNLVLGPGINWACTPILLINDDRIQTQILMAVRSPLDSDIYRPHPRLRETPSLSRQVCAPTLDLIHGYAASQGFFFKSFDYLAEHVQVIAIDQLGQAVSSFCLKANCTSDNFDSISSQSFFTFLSSWGGPSRPNLHAKALKVKTEAWFVDSFEERRRVKNLSNLIILGHAFGGYIASKYALKHPEHVQHLILVGPAGFSSEPDSSIEWLTRLRETWKGAILNRLWESNFTQKIVRFVYLVQFSKPTTRNQGQLLHIALDWSAKIISLENCSLNASSKGLGPWGPKIVHKYTATRFNPKDSAEFVLAEEQNKLLTESNALVMFSKLHSGVKCRASEWKVPTTFIYGTEDWVNYQGAQDTTKNPNGYIFLSDSLSWLHFCHIQGGHFVFLENTEGFHSAVSYVHVGDFSHLTLILNPCLKAWNQLRIKYCNFFTHTFLYNT</sequence>
<accession>A0A7J8XXS9</accession>
<dbReference type="GO" id="GO:0042171">
    <property type="term" value="F:lysophosphatidic acid acyltransferase activity"/>
    <property type="evidence" value="ECO:0007669"/>
    <property type="project" value="TreeGrafter"/>
</dbReference>
<evidence type="ECO:0000256" key="1">
    <source>
        <dbReference type="ARBA" id="ARBA00038097"/>
    </source>
</evidence>
<dbReference type="AlphaFoldDB" id="A0A7J8XXS9"/>
<evidence type="ECO:0000313" key="3">
    <source>
        <dbReference type="EMBL" id="MBA0692116.1"/>
    </source>
</evidence>
<dbReference type="EMBL" id="JABFAA010000009">
    <property type="protein sequence ID" value="MBA0692116.1"/>
    <property type="molecule type" value="Genomic_DNA"/>
</dbReference>
<proteinExistence type="inferred from homology"/>
<evidence type="ECO:0000313" key="4">
    <source>
        <dbReference type="Proteomes" id="UP000593577"/>
    </source>
</evidence>
<dbReference type="Proteomes" id="UP000593577">
    <property type="component" value="Unassembled WGS sequence"/>
</dbReference>
<feature type="non-terminal residue" evidence="3">
    <location>
        <position position="1"/>
    </location>
</feature>